<evidence type="ECO:0000259" key="1">
    <source>
        <dbReference type="Pfam" id="PF01105"/>
    </source>
</evidence>
<comment type="caution">
    <text evidence="2">The sequence shown here is derived from an EMBL/GenBank/DDBJ whole genome shotgun (WGS) entry which is preliminary data.</text>
</comment>
<gene>
    <name evidence="2" type="ORF">H1R20_g13942</name>
</gene>
<evidence type="ECO:0000313" key="3">
    <source>
        <dbReference type="Proteomes" id="UP001140091"/>
    </source>
</evidence>
<sequence>MDIEIVDTSSSKNVYLSKKGIEDETRLAITTHAGGEVGVCSKDYVKRDVSSDQASKLTRIADLYVDIGADAMNYDANANQKSLSSLETEMRKIEGS</sequence>
<dbReference type="OrthoDB" id="759142at2759"/>
<proteinExistence type="predicted"/>
<dbReference type="InterPro" id="IPR009038">
    <property type="entry name" value="GOLD_dom"/>
</dbReference>
<keyword evidence="3" id="KW-1185">Reference proteome</keyword>
<dbReference type="Pfam" id="PF01105">
    <property type="entry name" value="EMP24_GP25L"/>
    <property type="match status" value="1"/>
</dbReference>
<dbReference type="AlphaFoldDB" id="A0A9W8MAC2"/>
<accession>A0A9W8MAC2</accession>
<protein>
    <recommendedName>
        <fullName evidence="1">GOLD domain-containing protein</fullName>
    </recommendedName>
</protein>
<organism evidence="2 3">
    <name type="scientific">Candolleomyces eurysporus</name>
    <dbReference type="NCBI Taxonomy" id="2828524"/>
    <lineage>
        <taxon>Eukaryota</taxon>
        <taxon>Fungi</taxon>
        <taxon>Dikarya</taxon>
        <taxon>Basidiomycota</taxon>
        <taxon>Agaricomycotina</taxon>
        <taxon>Agaricomycetes</taxon>
        <taxon>Agaricomycetidae</taxon>
        <taxon>Agaricales</taxon>
        <taxon>Agaricineae</taxon>
        <taxon>Psathyrellaceae</taxon>
        <taxon>Candolleomyces</taxon>
    </lineage>
</organism>
<dbReference type="Proteomes" id="UP001140091">
    <property type="component" value="Unassembled WGS sequence"/>
</dbReference>
<evidence type="ECO:0000313" key="2">
    <source>
        <dbReference type="EMBL" id="KAJ2923151.1"/>
    </source>
</evidence>
<name>A0A9W8MAC2_9AGAR</name>
<dbReference type="EMBL" id="JANBPK010001404">
    <property type="protein sequence ID" value="KAJ2923151.1"/>
    <property type="molecule type" value="Genomic_DNA"/>
</dbReference>
<feature type="domain" description="GOLD" evidence="1">
    <location>
        <begin position="1"/>
        <end position="95"/>
    </location>
</feature>
<feature type="non-terminal residue" evidence="2">
    <location>
        <position position="1"/>
    </location>
</feature>
<reference evidence="2" key="1">
    <citation type="submission" date="2022-06" db="EMBL/GenBank/DDBJ databases">
        <title>Genome Sequence of Candolleomyces eurysporus.</title>
        <authorList>
            <person name="Buettner E."/>
        </authorList>
    </citation>
    <scope>NUCLEOTIDE SEQUENCE</scope>
    <source>
        <strain evidence="2">VTCC 930004</strain>
    </source>
</reference>